<evidence type="ECO:0000313" key="1">
    <source>
        <dbReference type="EMBL" id="JAD29869.1"/>
    </source>
</evidence>
<proteinExistence type="predicted"/>
<organism evidence="1">
    <name type="scientific">Arundo donax</name>
    <name type="common">Giant reed</name>
    <name type="synonym">Donax arundinaceus</name>
    <dbReference type="NCBI Taxonomy" id="35708"/>
    <lineage>
        <taxon>Eukaryota</taxon>
        <taxon>Viridiplantae</taxon>
        <taxon>Streptophyta</taxon>
        <taxon>Embryophyta</taxon>
        <taxon>Tracheophyta</taxon>
        <taxon>Spermatophyta</taxon>
        <taxon>Magnoliopsida</taxon>
        <taxon>Liliopsida</taxon>
        <taxon>Poales</taxon>
        <taxon>Poaceae</taxon>
        <taxon>PACMAD clade</taxon>
        <taxon>Arundinoideae</taxon>
        <taxon>Arundineae</taxon>
        <taxon>Arundo</taxon>
    </lineage>
</organism>
<dbReference type="EMBL" id="GBRH01268026">
    <property type="protein sequence ID" value="JAD29869.1"/>
    <property type="molecule type" value="Transcribed_RNA"/>
</dbReference>
<dbReference type="AlphaFoldDB" id="A0A0A8YSC3"/>
<sequence>MHKTTIYWTSNANVSPIGNA</sequence>
<protein>
    <submittedName>
        <fullName evidence="1">Uncharacterized protein</fullName>
    </submittedName>
</protein>
<reference evidence="1" key="1">
    <citation type="submission" date="2014-09" db="EMBL/GenBank/DDBJ databases">
        <authorList>
            <person name="Magalhaes I.L.F."/>
            <person name="Oliveira U."/>
            <person name="Santos F.R."/>
            <person name="Vidigal T.H.D.A."/>
            <person name="Brescovit A.D."/>
            <person name="Santos A.J."/>
        </authorList>
    </citation>
    <scope>NUCLEOTIDE SEQUENCE</scope>
    <source>
        <tissue evidence="1">Shoot tissue taken approximately 20 cm above the soil surface</tissue>
    </source>
</reference>
<name>A0A0A8YSC3_ARUDO</name>
<reference evidence="1" key="2">
    <citation type="journal article" date="2015" name="Data Brief">
        <title>Shoot transcriptome of the giant reed, Arundo donax.</title>
        <authorList>
            <person name="Barrero R.A."/>
            <person name="Guerrero F.D."/>
            <person name="Moolhuijzen P."/>
            <person name="Goolsby J.A."/>
            <person name="Tidwell J."/>
            <person name="Bellgard S.E."/>
            <person name="Bellgard M.I."/>
        </authorList>
    </citation>
    <scope>NUCLEOTIDE SEQUENCE</scope>
    <source>
        <tissue evidence="1">Shoot tissue taken approximately 20 cm above the soil surface</tissue>
    </source>
</reference>
<accession>A0A0A8YSC3</accession>